<name>A0A448Z9E0_9STRA</name>
<evidence type="ECO:0000313" key="2">
    <source>
        <dbReference type="Proteomes" id="UP000291116"/>
    </source>
</evidence>
<reference evidence="1 2" key="1">
    <citation type="submission" date="2019-01" db="EMBL/GenBank/DDBJ databases">
        <authorList>
            <person name="Ferrante I. M."/>
        </authorList>
    </citation>
    <scope>NUCLEOTIDE SEQUENCE [LARGE SCALE GENOMIC DNA]</scope>
    <source>
        <strain evidence="1 2">B856</strain>
    </source>
</reference>
<organism evidence="1 2">
    <name type="scientific">Pseudo-nitzschia multistriata</name>
    <dbReference type="NCBI Taxonomy" id="183589"/>
    <lineage>
        <taxon>Eukaryota</taxon>
        <taxon>Sar</taxon>
        <taxon>Stramenopiles</taxon>
        <taxon>Ochrophyta</taxon>
        <taxon>Bacillariophyta</taxon>
        <taxon>Bacillariophyceae</taxon>
        <taxon>Bacillariophycidae</taxon>
        <taxon>Bacillariales</taxon>
        <taxon>Bacillariaceae</taxon>
        <taxon>Pseudo-nitzschia</taxon>
    </lineage>
</organism>
<protein>
    <submittedName>
        <fullName evidence="1">Uncharacterized protein</fullName>
    </submittedName>
</protein>
<dbReference type="EMBL" id="CAACVS010000178">
    <property type="protein sequence ID" value="VEU38626.1"/>
    <property type="molecule type" value="Genomic_DNA"/>
</dbReference>
<gene>
    <name evidence="1" type="ORF">PSNMU_V1.4_AUG-EV-PASAV3_0054490</name>
</gene>
<accession>A0A448Z9E0</accession>
<dbReference type="Proteomes" id="UP000291116">
    <property type="component" value="Unassembled WGS sequence"/>
</dbReference>
<keyword evidence="2" id="KW-1185">Reference proteome</keyword>
<proteinExistence type="predicted"/>
<sequence>MDQQCQFQINVWIVDRLLEVFENFFYSQLRPLVPQMRIPDFRHDMNLNLFLPVEFLAKALALVFQGFDSRGDAFGNFPLVSRRVGRVEQPYPMVVFQGFVDARFYQISLEVPNPESRQRHDDTV</sequence>
<dbReference type="AlphaFoldDB" id="A0A448Z9E0"/>
<evidence type="ECO:0000313" key="1">
    <source>
        <dbReference type="EMBL" id="VEU38626.1"/>
    </source>
</evidence>